<organism evidence="3 6">
    <name type="scientific">Bifidobacterium ramosum</name>
    <dbReference type="NCBI Taxonomy" id="1798158"/>
    <lineage>
        <taxon>Bacteria</taxon>
        <taxon>Bacillati</taxon>
        <taxon>Actinomycetota</taxon>
        <taxon>Actinomycetes</taxon>
        <taxon>Bifidobacteriales</taxon>
        <taxon>Bifidobacteriaceae</taxon>
        <taxon>Bifidobacterium</taxon>
    </lineage>
</organism>
<feature type="compositionally biased region" description="Polar residues" evidence="1">
    <location>
        <begin position="48"/>
        <end position="57"/>
    </location>
</feature>
<name>A0A6L4WXV9_9BIFI</name>
<evidence type="ECO:0000256" key="1">
    <source>
        <dbReference type="SAM" id="MobiDB-lite"/>
    </source>
</evidence>
<comment type="caution">
    <text evidence="3">The sequence shown here is derived from an EMBL/GenBank/DDBJ whole genome shotgun (WGS) entry which is preliminary data.</text>
</comment>
<dbReference type="OrthoDB" id="3239175at2"/>
<dbReference type="AlphaFoldDB" id="A0A6L4WXV9"/>
<feature type="compositionally biased region" description="Low complexity" evidence="1">
    <location>
        <begin position="23"/>
        <end position="40"/>
    </location>
</feature>
<feature type="compositionally biased region" description="Polar residues" evidence="1">
    <location>
        <begin position="9"/>
        <end position="20"/>
    </location>
</feature>
<dbReference type="EMBL" id="WBSM01000013">
    <property type="protein sequence ID" value="KAB8286895.1"/>
    <property type="molecule type" value="Genomic_DNA"/>
</dbReference>
<keyword evidence="2" id="KW-0812">Transmembrane</keyword>
<feature type="region of interest" description="Disordered" evidence="1">
    <location>
        <begin position="1"/>
        <end position="62"/>
    </location>
</feature>
<keyword evidence="6" id="KW-1185">Reference proteome</keyword>
<reference evidence="3 6" key="2">
    <citation type="submission" date="2019-10" db="EMBL/GenBank/DDBJ databases">
        <title>Characterization of the phylogenetic diversity of two novel species belonging to the genus Bifidobacterium: Bifidobacterium cebidarum sp. nov. and Bifidobacterium leontopitheci sp. nov.</title>
        <authorList>
            <person name="Lugli G.A."/>
            <person name="Duranti S."/>
            <person name="Milani C."/>
            <person name="Turroni F."/>
            <person name="Ventura M."/>
        </authorList>
    </citation>
    <scope>NUCLEOTIDE SEQUENCE [LARGE SCALE GENOMIC DNA]</scope>
    <source>
        <strain evidence="3 6">DSM 100688</strain>
    </source>
</reference>
<dbReference type="Proteomes" id="UP000469943">
    <property type="component" value="Unassembled WGS sequence"/>
</dbReference>
<dbReference type="EMBL" id="WHZX01000010">
    <property type="protein sequence ID" value="NEG72583.1"/>
    <property type="molecule type" value="Genomic_DNA"/>
</dbReference>
<evidence type="ECO:0000313" key="3">
    <source>
        <dbReference type="EMBL" id="KAB8286895.1"/>
    </source>
</evidence>
<evidence type="ECO:0000313" key="4">
    <source>
        <dbReference type="EMBL" id="NEG72583.1"/>
    </source>
</evidence>
<reference evidence="4 5" key="1">
    <citation type="submission" date="2019-10" db="EMBL/GenBank/DDBJ databases">
        <title>Bifidobacterium from non-human primates.</title>
        <authorList>
            <person name="Modesto M."/>
        </authorList>
    </citation>
    <scope>NUCLEOTIDE SEQUENCE [LARGE SCALE GENOMIC DNA]</scope>
    <source>
        <strain evidence="4 5">TREM</strain>
    </source>
</reference>
<dbReference type="Proteomes" id="UP000482084">
    <property type="component" value="Unassembled WGS sequence"/>
</dbReference>
<feature type="transmembrane region" description="Helical" evidence="2">
    <location>
        <begin position="112"/>
        <end position="131"/>
    </location>
</feature>
<keyword evidence="2" id="KW-0472">Membrane</keyword>
<proteinExistence type="predicted"/>
<evidence type="ECO:0000313" key="5">
    <source>
        <dbReference type="Proteomes" id="UP000469943"/>
    </source>
</evidence>
<sequence length="311" mass="33047">MTENRRNTNDTQDQAAQNITGHAARATSDSDAQTAASQAAGGEPPRNTAPQQGNTSASRRHHPHDAAGIITDDQAAAINTLSGGIAYRGKSRVATLIALPNDRKWPYFRDQLLARTLAVAAAVAIIVYLAVQILTPVAAPQLTVAVVRGALSDQDATTLQTQVAQSLKLPEGREGGVTIDAGYDLTDNNSLTKLQTRLSANEIDMIVASADDFAKLAGYGYFQPITKTLTASQKSALKDAFASFRGYDDSRDTDIDYDGSGKGASEQYGLRLADAKDWDALGSADKRALTGVIVGAKNSGNVQRFIDYLFQ</sequence>
<keyword evidence="2" id="KW-1133">Transmembrane helix</keyword>
<gene>
    <name evidence="3" type="ORF">DSM100688_2008</name>
    <name evidence="4" type="ORF">GFD24_10285</name>
</gene>
<protein>
    <submittedName>
        <fullName evidence="3">Uncharacterized protein</fullName>
    </submittedName>
</protein>
<dbReference type="RefSeq" id="WP_152359017.1">
    <property type="nucleotide sequence ID" value="NZ_WBSM01000013.1"/>
</dbReference>
<evidence type="ECO:0000313" key="6">
    <source>
        <dbReference type="Proteomes" id="UP000482084"/>
    </source>
</evidence>
<accession>A0A6L4WXV9</accession>
<evidence type="ECO:0000256" key="2">
    <source>
        <dbReference type="SAM" id="Phobius"/>
    </source>
</evidence>